<evidence type="ECO:0000256" key="1">
    <source>
        <dbReference type="SAM" id="MobiDB-lite"/>
    </source>
</evidence>
<dbReference type="Proteomes" id="UP000184267">
    <property type="component" value="Unassembled WGS sequence"/>
</dbReference>
<evidence type="ECO:0000313" key="3">
    <source>
        <dbReference type="Proteomes" id="UP000184267"/>
    </source>
</evidence>
<keyword evidence="3" id="KW-1185">Reference proteome</keyword>
<sequence length="76" mass="7730">MSVEQPTPAPPAPDAAPAVVDTPSTKPALPSTQKAWRATRSGKPADVLALVDVPVPATLKKGEVLVKVQAAALNPV</sequence>
<feature type="region of interest" description="Disordered" evidence="1">
    <location>
        <begin position="1"/>
        <end position="40"/>
    </location>
</feature>
<organism evidence="2 3">
    <name type="scientific">Trametes pubescens</name>
    <name type="common">White-rot fungus</name>
    <dbReference type="NCBI Taxonomy" id="154538"/>
    <lineage>
        <taxon>Eukaryota</taxon>
        <taxon>Fungi</taxon>
        <taxon>Dikarya</taxon>
        <taxon>Basidiomycota</taxon>
        <taxon>Agaricomycotina</taxon>
        <taxon>Agaricomycetes</taxon>
        <taxon>Polyporales</taxon>
        <taxon>Polyporaceae</taxon>
        <taxon>Trametes</taxon>
    </lineage>
</organism>
<evidence type="ECO:0000313" key="2">
    <source>
        <dbReference type="EMBL" id="OJT04704.1"/>
    </source>
</evidence>
<gene>
    <name evidence="2" type="ORF">TRAPUB_4498</name>
</gene>
<reference evidence="2 3" key="1">
    <citation type="submission" date="2016-10" db="EMBL/GenBank/DDBJ databases">
        <title>Genome sequence of the basidiomycete white-rot fungus Trametes pubescens.</title>
        <authorList>
            <person name="Makela M.R."/>
            <person name="Granchi Z."/>
            <person name="Peng M."/>
            <person name="De Vries R.P."/>
            <person name="Grigoriev I."/>
            <person name="Riley R."/>
            <person name="Hilden K."/>
        </authorList>
    </citation>
    <scope>NUCLEOTIDE SEQUENCE [LARGE SCALE GENOMIC DNA]</scope>
    <source>
        <strain evidence="2 3">FBCC735</strain>
    </source>
</reference>
<dbReference type="AlphaFoldDB" id="A0A1M2VAY0"/>
<dbReference type="SUPFAM" id="SSF50129">
    <property type="entry name" value="GroES-like"/>
    <property type="match status" value="1"/>
</dbReference>
<dbReference type="OrthoDB" id="3509362at2759"/>
<dbReference type="InterPro" id="IPR011032">
    <property type="entry name" value="GroES-like_sf"/>
</dbReference>
<protein>
    <submittedName>
        <fullName evidence="2">Uncharacterized protein</fullName>
    </submittedName>
</protein>
<dbReference type="EMBL" id="MNAD01001519">
    <property type="protein sequence ID" value="OJT04704.1"/>
    <property type="molecule type" value="Genomic_DNA"/>
</dbReference>
<comment type="caution">
    <text evidence="2">The sequence shown here is derived from an EMBL/GenBank/DDBJ whole genome shotgun (WGS) entry which is preliminary data.</text>
</comment>
<dbReference type="Gene3D" id="3.90.180.10">
    <property type="entry name" value="Medium-chain alcohol dehydrogenases, catalytic domain"/>
    <property type="match status" value="1"/>
</dbReference>
<accession>A0A1M2VAY0</accession>
<proteinExistence type="predicted"/>
<name>A0A1M2VAY0_TRAPU</name>